<dbReference type="InterPro" id="IPR013087">
    <property type="entry name" value="Znf_C2H2_type"/>
</dbReference>
<dbReference type="InterPro" id="IPR036236">
    <property type="entry name" value="Znf_C2H2_sf"/>
</dbReference>
<reference evidence="4" key="1">
    <citation type="journal article" date="2016" name="Gigascience">
        <title>De novo construction of an expanded transcriptome assembly for the western tarnished plant bug, Lygus hesperus.</title>
        <authorList>
            <person name="Tassone E.E."/>
            <person name="Geib S.M."/>
            <person name="Hall B."/>
            <person name="Fabrick J.A."/>
            <person name="Brent C.S."/>
            <person name="Hull J.J."/>
        </authorList>
    </citation>
    <scope>NUCLEOTIDE SEQUENCE</scope>
</reference>
<feature type="domain" description="C2H2-type" evidence="3">
    <location>
        <begin position="22"/>
        <end position="49"/>
    </location>
</feature>
<sequence>NTAGNSQERGEKKSNKRNHGVFPCEKCGRTYVRKDSLQRHMSWECGKDPMFQCPFCPQKCKRKSHHIRHIQRQHKDMLELMEVARNTALSPHLPKDSGSGIGSIGAIGSIAPHPLDPNNVKMSQLASAPKSESDTAVFVSANS</sequence>
<feature type="non-terminal residue" evidence="4">
    <location>
        <position position="1"/>
    </location>
</feature>
<dbReference type="Pfam" id="PF00096">
    <property type="entry name" value="zf-C2H2"/>
    <property type="match status" value="1"/>
</dbReference>
<keyword evidence="1" id="KW-0863">Zinc-finger</keyword>
<evidence type="ECO:0000313" key="4">
    <source>
        <dbReference type="EMBL" id="JAQ12680.1"/>
    </source>
</evidence>
<dbReference type="PROSITE" id="PS00028">
    <property type="entry name" value="ZINC_FINGER_C2H2_1"/>
    <property type="match status" value="1"/>
</dbReference>
<dbReference type="AlphaFoldDB" id="A0A146M247"/>
<evidence type="ECO:0000259" key="3">
    <source>
        <dbReference type="PROSITE" id="PS50157"/>
    </source>
</evidence>
<proteinExistence type="predicted"/>
<feature type="region of interest" description="Disordered" evidence="2">
    <location>
        <begin position="90"/>
        <end position="143"/>
    </location>
</feature>
<keyword evidence="1" id="KW-0479">Metal-binding</keyword>
<dbReference type="GO" id="GO:0008270">
    <property type="term" value="F:zinc ion binding"/>
    <property type="evidence" value="ECO:0007669"/>
    <property type="project" value="UniProtKB-KW"/>
</dbReference>
<gene>
    <name evidence="4" type="primary">lola_46</name>
    <name evidence="4" type="ORF">g.50625</name>
</gene>
<dbReference type="SMART" id="SM00355">
    <property type="entry name" value="ZnF_C2H2"/>
    <property type="match status" value="2"/>
</dbReference>
<evidence type="ECO:0000256" key="2">
    <source>
        <dbReference type="SAM" id="MobiDB-lite"/>
    </source>
</evidence>
<dbReference type="PROSITE" id="PS50157">
    <property type="entry name" value="ZINC_FINGER_C2H2_2"/>
    <property type="match status" value="1"/>
</dbReference>
<dbReference type="Gene3D" id="3.30.160.60">
    <property type="entry name" value="Classic Zinc Finger"/>
    <property type="match status" value="1"/>
</dbReference>
<name>A0A146M247_LYGHE</name>
<protein>
    <submittedName>
        <fullName evidence="4">Longitudinals lacking protein, isoforms A/B/D/L</fullName>
    </submittedName>
</protein>
<accession>A0A146M247</accession>
<evidence type="ECO:0000256" key="1">
    <source>
        <dbReference type="PROSITE-ProRule" id="PRU00042"/>
    </source>
</evidence>
<keyword evidence="1" id="KW-0862">Zinc</keyword>
<dbReference type="SUPFAM" id="SSF57667">
    <property type="entry name" value="beta-beta-alpha zinc fingers"/>
    <property type="match status" value="1"/>
</dbReference>
<dbReference type="EMBL" id="GDHC01005949">
    <property type="protein sequence ID" value="JAQ12680.1"/>
    <property type="molecule type" value="Transcribed_RNA"/>
</dbReference>
<feature type="region of interest" description="Disordered" evidence="2">
    <location>
        <begin position="1"/>
        <end position="20"/>
    </location>
</feature>
<organism evidence="4">
    <name type="scientific">Lygus hesperus</name>
    <name type="common">Western plant bug</name>
    <dbReference type="NCBI Taxonomy" id="30085"/>
    <lineage>
        <taxon>Eukaryota</taxon>
        <taxon>Metazoa</taxon>
        <taxon>Ecdysozoa</taxon>
        <taxon>Arthropoda</taxon>
        <taxon>Hexapoda</taxon>
        <taxon>Insecta</taxon>
        <taxon>Pterygota</taxon>
        <taxon>Neoptera</taxon>
        <taxon>Paraneoptera</taxon>
        <taxon>Hemiptera</taxon>
        <taxon>Heteroptera</taxon>
        <taxon>Panheteroptera</taxon>
        <taxon>Cimicomorpha</taxon>
        <taxon>Miridae</taxon>
        <taxon>Mirini</taxon>
        <taxon>Lygus</taxon>
    </lineage>
</organism>